<dbReference type="RefSeq" id="WP_167088342.1">
    <property type="nucleotide sequence ID" value="NZ_WHJG01000017.1"/>
</dbReference>
<evidence type="ECO:0000256" key="6">
    <source>
        <dbReference type="ARBA" id="ARBA00023122"/>
    </source>
</evidence>
<keyword evidence="2" id="KW-1003">Cell membrane</keyword>
<dbReference type="Pfam" id="PF00571">
    <property type="entry name" value="CBS"/>
    <property type="match status" value="1"/>
</dbReference>
<evidence type="ECO:0000256" key="10">
    <source>
        <dbReference type="SAM" id="Phobius"/>
    </source>
</evidence>
<dbReference type="SMART" id="SM01091">
    <property type="entry name" value="CorC_HlyC"/>
    <property type="match status" value="1"/>
</dbReference>
<organism evidence="13 14">
    <name type="scientific">Massilia frigida</name>
    <dbReference type="NCBI Taxonomy" id="2609281"/>
    <lineage>
        <taxon>Bacteria</taxon>
        <taxon>Pseudomonadati</taxon>
        <taxon>Pseudomonadota</taxon>
        <taxon>Betaproteobacteria</taxon>
        <taxon>Burkholderiales</taxon>
        <taxon>Oxalobacteraceae</taxon>
        <taxon>Telluria group</taxon>
        <taxon>Massilia</taxon>
    </lineage>
</organism>
<dbReference type="Gene3D" id="3.10.580.10">
    <property type="entry name" value="CBS-domain"/>
    <property type="match status" value="1"/>
</dbReference>
<dbReference type="InterPro" id="IPR036318">
    <property type="entry name" value="FAD-bd_PCMH-like_sf"/>
</dbReference>
<dbReference type="SUPFAM" id="SSF56176">
    <property type="entry name" value="FAD-binding/transporter-associated domain-like"/>
    <property type="match status" value="1"/>
</dbReference>
<evidence type="ECO:0000256" key="1">
    <source>
        <dbReference type="ARBA" id="ARBA00004651"/>
    </source>
</evidence>
<keyword evidence="4" id="KW-0677">Repeat</keyword>
<dbReference type="Gene3D" id="3.30.465.10">
    <property type="match status" value="1"/>
</dbReference>
<evidence type="ECO:0000259" key="12">
    <source>
        <dbReference type="PROSITE" id="PS51846"/>
    </source>
</evidence>
<proteinExistence type="predicted"/>
<evidence type="ECO:0000256" key="9">
    <source>
        <dbReference type="PROSITE-ProRule" id="PRU01193"/>
    </source>
</evidence>
<comment type="subcellular location">
    <subcellularLocation>
        <location evidence="1">Cell membrane</location>
        <topology evidence="1">Multi-pass membrane protein</topology>
    </subcellularLocation>
</comment>
<dbReference type="CDD" id="cd04590">
    <property type="entry name" value="CBS_pair_CorC_HlyC_assoc"/>
    <property type="match status" value="1"/>
</dbReference>
<dbReference type="InterPro" id="IPR044751">
    <property type="entry name" value="Ion_transp-like_CBS"/>
</dbReference>
<feature type="domain" description="CBS" evidence="11">
    <location>
        <begin position="282"/>
        <end position="338"/>
    </location>
</feature>
<dbReference type="SUPFAM" id="SSF54631">
    <property type="entry name" value="CBS-domain pair"/>
    <property type="match status" value="1"/>
</dbReference>
<accession>A0ABX0NEM2</accession>
<dbReference type="InterPro" id="IPR000644">
    <property type="entry name" value="CBS_dom"/>
</dbReference>
<keyword evidence="3 9" id="KW-0812">Transmembrane</keyword>
<dbReference type="Pfam" id="PF03471">
    <property type="entry name" value="CorC_HlyC"/>
    <property type="match status" value="1"/>
</dbReference>
<dbReference type="EMBL" id="WHJG01000017">
    <property type="protein sequence ID" value="NHZ81006.1"/>
    <property type="molecule type" value="Genomic_DNA"/>
</dbReference>
<evidence type="ECO:0000256" key="7">
    <source>
        <dbReference type="ARBA" id="ARBA00023136"/>
    </source>
</evidence>
<gene>
    <name evidence="13" type="ORF">F2P44_17235</name>
</gene>
<name>A0ABX0NEM2_9BURK</name>
<dbReference type="Pfam" id="PF01595">
    <property type="entry name" value="CNNM"/>
    <property type="match status" value="1"/>
</dbReference>
<evidence type="ECO:0000256" key="2">
    <source>
        <dbReference type="ARBA" id="ARBA00022475"/>
    </source>
</evidence>
<evidence type="ECO:0000256" key="4">
    <source>
        <dbReference type="ARBA" id="ARBA00022737"/>
    </source>
</evidence>
<keyword evidence="5 9" id="KW-1133">Transmembrane helix</keyword>
<keyword evidence="14" id="KW-1185">Reference proteome</keyword>
<dbReference type="InterPro" id="IPR051676">
    <property type="entry name" value="UPF0053_domain"/>
</dbReference>
<keyword evidence="7 9" id="KW-0472">Membrane</keyword>
<sequence>MDLLIILVLILLNGVFAMSELALVSSKRVRLEKMAAEGRGGARVAMRLADDPGAFLSTVQVGITVISIFNCAFGEASLTARLAPQLAAVPLLAPYARQVALALVVAGITLVSILLGELVPKRIAIQYPEFVASVIAPPLQALSRLMAPFVRLLSALSELIMRMLGLGRAPDSAPTADEISGMLRESADAGVLDKTESDIAARALRLDDQRLDALMTPRADLQLIDLDGDCGENLARIAASPFSRFPVVRGEPPQVLGVVDAGELFAQAIHHQALDAIDIGAAMRPALLVPDTVSARGLLEQLRQRQAELALVVDEHGQLKGMVTLNDLMAALIGALPGDARDATREPDAVRRDDGSWLLDGAMPLARLREVLGIGQMLPGETSGAYQTLAGFVLEQLGHVPAASDRFVWERYRFEVVDMDRHRIDRVLVAELGEAGGAAPARPR</sequence>
<evidence type="ECO:0000313" key="13">
    <source>
        <dbReference type="EMBL" id="NHZ81006.1"/>
    </source>
</evidence>
<evidence type="ECO:0000256" key="8">
    <source>
        <dbReference type="PROSITE-ProRule" id="PRU00703"/>
    </source>
</evidence>
<dbReference type="InterPro" id="IPR002550">
    <property type="entry name" value="CNNM"/>
</dbReference>
<evidence type="ECO:0000256" key="5">
    <source>
        <dbReference type="ARBA" id="ARBA00022989"/>
    </source>
</evidence>
<dbReference type="Proteomes" id="UP000621455">
    <property type="component" value="Unassembled WGS sequence"/>
</dbReference>
<reference evidence="13 14" key="1">
    <citation type="submission" date="2019-10" db="EMBL/GenBank/DDBJ databases">
        <title>Taxonomy of Antarctic Massilia spp.: description of Massilia rubra sp. nov., Massilia aquatica sp. nov., Massilia mucilaginosa sp. nov., Massilia frigida sp. nov. isolated from streams, lakes and regoliths.</title>
        <authorList>
            <person name="Holochova P."/>
            <person name="Sedlacek I."/>
            <person name="Kralova S."/>
            <person name="Maslanova I."/>
            <person name="Busse H.-J."/>
            <person name="Stankova E."/>
            <person name="Vrbovska V."/>
            <person name="Kovarovic V."/>
            <person name="Bartak M."/>
            <person name="Svec P."/>
            <person name="Pantucek R."/>
        </authorList>
    </citation>
    <scope>NUCLEOTIDE SEQUENCE [LARGE SCALE GENOMIC DNA]</scope>
    <source>
        <strain evidence="13 14">CCM 8695</strain>
    </source>
</reference>
<dbReference type="PANTHER" id="PTHR43099:SF5">
    <property type="entry name" value="HLYC_CORC FAMILY TRANSPORTER"/>
    <property type="match status" value="1"/>
</dbReference>
<protein>
    <submittedName>
        <fullName evidence="13">DUF21 domain-containing protein</fullName>
    </submittedName>
</protein>
<dbReference type="InterPro" id="IPR005170">
    <property type="entry name" value="Transptr-assoc_dom"/>
</dbReference>
<dbReference type="InterPro" id="IPR046342">
    <property type="entry name" value="CBS_dom_sf"/>
</dbReference>
<dbReference type="PROSITE" id="PS51371">
    <property type="entry name" value="CBS"/>
    <property type="match status" value="1"/>
</dbReference>
<feature type="domain" description="CNNM transmembrane" evidence="12">
    <location>
        <begin position="1"/>
        <end position="196"/>
    </location>
</feature>
<comment type="caution">
    <text evidence="13">The sequence shown here is derived from an EMBL/GenBank/DDBJ whole genome shotgun (WGS) entry which is preliminary data.</text>
</comment>
<evidence type="ECO:0000313" key="14">
    <source>
        <dbReference type="Proteomes" id="UP000621455"/>
    </source>
</evidence>
<feature type="transmembrane region" description="Helical" evidence="10">
    <location>
        <begin position="99"/>
        <end position="119"/>
    </location>
</feature>
<dbReference type="PANTHER" id="PTHR43099">
    <property type="entry name" value="UPF0053 PROTEIN YRKA"/>
    <property type="match status" value="1"/>
</dbReference>
<dbReference type="PROSITE" id="PS51846">
    <property type="entry name" value="CNNM"/>
    <property type="match status" value="1"/>
</dbReference>
<dbReference type="InterPro" id="IPR016169">
    <property type="entry name" value="FAD-bd_PCMH_sub2"/>
</dbReference>
<evidence type="ECO:0000259" key="11">
    <source>
        <dbReference type="PROSITE" id="PS51371"/>
    </source>
</evidence>
<keyword evidence="6 8" id="KW-0129">CBS domain</keyword>
<evidence type="ECO:0000256" key="3">
    <source>
        <dbReference type="ARBA" id="ARBA00022692"/>
    </source>
</evidence>